<dbReference type="AlphaFoldDB" id="A0AAX6RLA3"/>
<feature type="region of interest" description="Disordered" evidence="1">
    <location>
        <begin position="303"/>
        <end position="325"/>
    </location>
</feature>
<reference evidence="3" key="1">
    <citation type="submission" date="2025-08" db="UniProtKB">
        <authorList>
            <consortium name="RefSeq"/>
        </authorList>
    </citation>
    <scope>IDENTIFICATION</scope>
</reference>
<dbReference type="CTD" id="4056"/>
<evidence type="ECO:0000313" key="2">
    <source>
        <dbReference type="Proteomes" id="UP000694906"/>
    </source>
</evidence>
<evidence type="ECO:0000256" key="1">
    <source>
        <dbReference type="SAM" id="MobiDB-lite"/>
    </source>
</evidence>
<dbReference type="GeneID" id="101722474"/>
<keyword evidence="2" id="KW-1185">Reference proteome</keyword>
<sequence>MEEAGGTGWKWPGCPQPWFPPAWPGQPPCLCGHSHRPSTEKGWGGHCSSPGLALSSGRADKHCSALPPHHHEGRGGSPGHRHSPGSRAARHLTYWAHMELDRVGTCSPTLQNSACLILFSDWPYRTCLWGTQPCCSGIPCPQGVLGYGTVGPGAWPSAHRWPGPSPSPVATGGASPGHLGDRAGAVCVAGPTRTPSAPALGPWVQWMIRLHPGGLRGEGTLGLDRQEPMQGLPVCGSGSLQAHSGTRGLSHSPHLDSQCCPSCPFKRCPGLTRGGGGWSWASAVFCKSNGPGAKSRQTGVLAGSVTGGARPAGRGGTRGCGGAPT</sequence>
<organism evidence="2 3">
    <name type="scientific">Heterocephalus glaber</name>
    <name type="common">Naked mole rat</name>
    <dbReference type="NCBI Taxonomy" id="10181"/>
    <lineage>
        <taxon>Eukaryota</taxon>
        <taxon>Metazoa</taxon>
        <taxon>Chordata</taxon>
        <taxon>Craniata</taxon>
        <taxon>Vertebrata</taxon>
        <taxon>Euteleostomi</taxon>
        <taxon>Mammalia</taxon>
        <taxon>Eutheria</taxon>
        <taxon>Euarchontoglires</taxon>
        <taxon>Glires</taxon>
        <taxon>Rodentia</taxon>
        <taxon>Hystricomorpha</taxon>
        <taxon>Bathyergidae</taxon>
        <taxon>Heterocephalus</taxon>
    </lineage>
</organism>
<accession>A0AAX6RLA3</accession>
<proteinExistence type="predicted"/>
<protein>
    <submittedName>
        <fullName evidence="3">Leukotriene C4 synthase isoform X1</fullName>
    </submittedName>
</protein>
<feature type="compositionally biased region" description="Gly residues" evidence="1">
    <location>
        <begin position="313"/>
        <end position="325"/>
    </location>
</feature>
<evidence type="ECO:0000313" key="3">
    <source>
        <dbReference type="RefSeq" id="XP_021098096.1"/>
    </source>
</evidence>
<name>A0AAX6RLA3_HETGA</name>
<dbReference type="Proteomes" id="UP000694906">
    <property type="component" value="Unplaced"/>
</dbReference>
<gene>
    <name evidence="3" type="primary">Ltc4s</name>
</gene>
<feature type="compositionally biased region" description="Basic and acidic residues" evidence="1">
    <location>
        <begin position="58"/>
        <end position="74"/>
    </location>
</feature>
<feature type="region of interest" description="Disordered" evidence="1">
    <location>
        <begin position="58"/>
        <end position="86"/>
    </location>
</feature>
<dbReference type="RefSeq" id="XP_021098096.1">
    <property type="nucleotide sequence ID" value="XM_021242437.1"/>
</dbReference>